<accession>A0ABP0ZUS6</accession>
<dbReference type="InterPro" id="IPR019368">
    <property type="entry name" value="Ribosomal_mS29"/>
</dbReference>
<dbReference type="SUPFAM" id="SSF52540">
    <property type="entry name" value="P-loop containing nucleoside triphosphate hydrolases"/>
    <property type="match status" value="1"/>
</dbReference>
<keyword evidence="6" id="KW-0687">Ribonucleoprotein</keyword>
<organism evidence="8 9">
    <name type="scientific">Lodderomyces beijingensis</name>
    <dbReference type="NCBI Taxonomy" id="1775926"/>
    <lineage>
        <taxon>Eukaryota</taxon>
        <taxon>Fungi</taxon>
        <taxon>Dikarya</taxon>
        <taxon>Ascomycota</taxon>
        <taxon>Saccharomycotina</taxon>
        <taxon>Pichiomycetes</taxon>
        <taxon>Debaryomycetaceae</taxon>
        <taxon>Candida/Lodderomyces clade</taxon>
        <taxon>Lodderomyces</taxon>
    </lineage>
</organism>
<dbReference type="GeneID" id="92209335"/>
<sequence>MLRCAASAAKGRGASSVCVSLNFAHSFTTLSILNAAPRQKEGKAKQVMGRKNDKPREKVKKTTALTPKHFRDAIRVLGFENLAPSLTGVKDLSVNELKTGTVTTYAQKTEDSLRASKAFKKFQYHEMFKKPVSLVTSNTVKINDGFVEKLEGNSIDNRVYLDGAKGCGKSTLMNQAIALALDKYDGKVIVLHLHTAELIGNGSSDYFRNEKLGLYQQPMATKRWLTSILASNAALFKTLKLTEDVTFVEKKKEVKMSKGKHSLYDYLSTNREINRGQPTMAFQFIMRQIQEHSKSIPVLLAIDDFNTMADQPITKYFDRDHAPIDIQEFELADYILRYVSGESRFEHGGVLLGKSQDVCPDRKTVHLAVYQDPKVDPYLKKPKLDLELAKRMVQTHRIEPFRVDPMTHEEVRALMSFWRDQNVLLVRESFHKKDFSINSATTATATTTTTTTNNGDLPAENPKAEFDADEQFEKICKSSYVISQGNPHGLIKQNLLSY</sequence>
<protein>
    <recommendedName>
        <fullName evidence="7">Small ribosomal subunit protein mS29</fullName>
    </recommendedName>
</protein>
<evidence type="ECO:0000256" key="2">
    <source>
        <dbReference type="ARBA" id="ARBA00009863"/>
    </source>
</evidence>
<evidence type="ECO:0000256" key="4">
    <source>
        <dbReference type="ARBA" id="ARBA00022980"/>
    </source>
</evidence>
<comment type="subcellular location">
    <subcellularLocation>
        <location evidence="1">Mitochondrion</location>
    </subcellularLocation>
</comment>
<dbReference type="PANTHER" id="PTHR12810:SF0">
    <property type="entry name" value="SMALL RIBOSOMAL SUBUNIT PROTEIN MS29"/>
    <property type="match status" value="1"/>
</dbReference>
<reference evidence="8 9" key="1">
    <citation type="submission" date="2024-03" db="EMBL/GenBank/DDBJ databases">
        <authorList>
            <person name="Brejova B."/>
        </authorList>
    </citation>
    <scope>NUCLEOTIDE SEQUENCE [LARGE SCALE GENOMIC DNA]</scope>
    <source>
        <strain evidence="8 9">CBS 14171</strain>
    </source>
</reference>
<name>A0ABP0ZUS6_9ASCO</name>
<evidence type="ECO:0000256" key="7">
    <source>
        <dbReference type="ARBA" id="ARBA00035140"/>
    </source>
</evidence>
<evidence type="ECO:0000256" key="6">
    <source>
        <dbReference type="ARBA" id="ARBA00023274"/>
    </source>
</evidence>
<gene>
    <name evidence="8" type="ORF">LODBEIA_P41390</name>
</gene>
<evidence type="ECO:0000256" key="3">
    <source>
        <dbReference type="ARBA" id="ARBA00022946"/>
    </source>
</evidence>
<dbReference type="EMBL" id="OZ022409">
    <property type="protein sequence ID" value="CAK9440039.1"/>
    <property type="molecule type" value="Genomic_DNA"/>
</dbReference>
<evidence type="ECO:0000256" key="1">
    <source>
        <dbReference type="ARBA" id="ARBA00004173"/>
    </source>
</evidence>
<keyword evidence="5" id="KW-0496">Mitochondrion</keyword>
<evidence type="ECO:0000313" key="8">
    <source>
        <dbReference type="EMBL" id="CAK9440039.1"/>
    </source>
</evidence>
<dbReference type="PANTHER" id="PTHR12810">
    <property type="entry name" value="MITOCHONDRIAL 28S RIBOSOMAL PROTEIN S29"/>
    <property type="match status" value="1"/>
</dbReference>
<comment type="similarity">
    <text evidence="2">Belongs to the mitochondrion-specific ribosomal protein mS29 family.</text>
</comment>
<dbReference type="Proteomes" id="UP001497383">
    <property type="component" value="Chromosome 5"/>
</dbReference>
<keyword evidence="3" id="KW-0809">Transit peptide</keyword>
<keyword evidence="4" id="KW-0689">Ribosomal protein</keyword>
<proteinExistence type="inferred from homology"/>
<dbReference type="Pfam" id="PF10236">
    <property type="entry name" value="DAP3"/>
    <property type="match status" value="1"/>
</dbReference>
<dbReference type="RefSeq" id="XP_066831077.1">
    <property type="nucleotide sequence ID" value="XM_066974327.1"/>
</dbReference>
<evidence type="ECO:0000313" key="9">
    <source>
        <dbReference type="Proteomes" id="UP001497383"/>
    </source>
</evidence>
<evidence type="ECO:0000256" key="5">
    <source>
        <dbReference type="ARBA" id="ARBA00023128"/>
    </source>
</evidence>
<keyword evidence="9" id="KW-1185">Reference proteome</keyword>
<dbReference type="InterPro" id="IPR027417">
    <property type="entry name" value="P-loop_NTPase"/>
</dbReference>